<evidence type="ECO:0000256" key="2">
    <source>
        <dbReference type="ARBA" id="ARBA00022448"/>
    </source>
</evidence>
<feature type="chain" id="PRO_5020398959" evidence="4">
    <location>
        <begin position="31"/>
        <end position="449"/>
    </location>
</feature>
<comment type="caution">
    <text evidence="5">The sequence shown here is derived from an EMBL/GenBank/DDBJ whole genome shotgun (WGS) entry which is preliminary data.</text>
</comment>
<sequence>MNHRPFAPAAPMRHLCIAAATLATLATAHAGTQDDAQGFIAGSSLNMLNRYVYEQLDYQHGSTFRATNGERSKTQATESAYGLMLQYQSGYTRGPIGLGLDAQAYGAINLGTDANSARATPRYVAKDGQGIPNRFGRAGAALKIRLSSTELKLGEIRTKNPIFSSSDSRLLPESNRGWLISSSDIPTLALQAGRFTGWADRNARKSNNPLQANYSGAQGDAFRFMGGAWSPAGQTFSLSSYFGQYEDNWNTWYLGGFYKRPLENNRALSVNLNLYRNTDTGQAQSGEVNNTTWSLLGTYATGPHKIGVGYQKVHGNSPFDYVNRGSIWLDNAMQLSDFNGPQEASWQIKYELDLATLLSPGWSAGIAYTRGSGIDNNHLNSVYANYLGYSGHNGKHWERDAVLRYAVPSGRAKGLNLQLRYSMHRTNAAQGEANIDQIKLQAEFPFKLF</sequence>
<dbReference type="RefSeq" id="WP_136574203.1">
    <property type="nucleotide sequence ID" value="NZ_STFG01000016.1"/>
</dbReference>
<evidence type="ECO:0000313" key="5">
    <source>
        <dbReference type="EMBL" id="THT98996.1"/>
    </source>
</evidence>
<dbReference type="GO" id="GO:0016020">
    <property type="term" value="C:membrane"/>
    <property type="evidence" value="ECO:0007669"/>
    <property type="project" value="InterPro"/>
</dbReference>
<evidence type="ECO:0000256" key="1">
    <source>
        <dbReference type="ARBA" id="ARBA00009075"/>
    </source>
</evidence>
<dbReference type="EMBL" id="STFG01000016">
    <property type="protein sequence ID" value="THT98996.1"/>
    <property type="molecule type" value="Genomic_DNA"/>
</dbReference>
<organism evidence="5 6">
    <name type="scientific">Lampropedia puyangensis</name>
    <dbReference type="NCBI Taxonomy" id="1330072"/>
    <lineage>
        <taxon>Bacteria</taxon>
        <taxon>Pseudomonadati</taxon>
        <taxon>Pseudomonadota</taxon>
        <taxon>Betaproteobacteria</taxon>
        <taxon>Burkholderiales</taxon>
        <taxon>Comamonadaceae</taxon>
        <taxon>Lampropedia</taxon>
    </lineage>
</organism>
<dbReference type="PANTHER" id="PTHR34596:SF2">
    <property type="entry name" value="CHITOPORIN"/>
    <property type="match status" value="1"/>
</dbReference>
<keyword evidence="6" id="KW-1185">Reference proteome</keyword>
<protein>
    <submittedName>
        <fullName evidence="5">OprD family porin</fullName>
    </submittedName>
</protein>
<dbReference type="Gene3D" id="2.40.160.10">
    <property type="entry name" value="Porin"/>
    <property type="match status" value="1"/>
</dbReference>
<dbReference type="InterPro" id="IPR005318">
    <property type="entry name" value="OM_porin_bac"/>
</dbReference>
<evidence type="ECO:0000256" key="4">
    <source>
        <dbReference type="SAM" id="SignalP"/>
    </source>
</evidence>
<evidence type="ECO:0000313" key="6">
    <source>
        <dbReference type="Proteomes" id="UP000308917"/>
    </source>
</evidence>
<feature type="signal peptide" evidence="4">
    <location>
        <begin position="1"/>
        <end position="30"/>
    </location>
</feature>
<evidence type="ECO:0000256" key="3">
    <source>
        <dbReference type="ARBA" id="ARBA00022729"/>
    </source>
</evidence>
<dbReference type="InterPro" id="IPR023614">
    <property type="entry name" value="Porin_dom_sf"/>
</dbReference>
<name>A0A4S8EWR4_9BURK</name>
<proteinExistence type="inferred from homology"/>
<dbReference type="AlphaFoldDB" id="A0A4S8EWR4"/>
<accession>A0A4S8EWR4</accession>
<reference evidence="5 6" key="1">
    <citation type="journal article" date="2015" name="Antonie Van Leeuwenhoek">
        <title>Lampropedia puyangensis sp. nov., isolated from symptomatic bark of Populus ? euramericana canker and emended description of Lampropedia hyalina (Ehrenberg 1832) Lee et al. 2004.</title>
        <authorList>
            <person name="Li Y."/>
            <person name="Wang T."/>
            <person name="Piao C.G."/>
            <person name="Wang L.F."/>
            <person name="Tian G.Z."/>
            <person name="Zhu T.H."/>
            <person name="Guo M.W."/>
        </authorList>
    </citation>
    <scope>NUCLEOTIDE SEQUENCE [LARGE SCALE GENOMIC DNA]</scope>
    <source>
        <strain evidence="5 6">2-bin</strain>
    </source>
</reference>
<comment type="similarity">
    <text evidence="1">Belongs to the outer membrane porin (Opr) (TC 1.B.25) family.</text>
</comment>
<keyword evidence="2" id="KW-0813">Transport</keyword>
<keyword evidence="3 4" id="KW-0732">Signal</keyword>
<dbReference type="PANTHER" id="PTHR34596">
    <property type="entry name" value="CHITOPORIN"/>
    <property type="match status" value="1"/>
</dbReference>
<dbReference type="GO" id="GO:0015288">
    <property type="term" value="F:porin activity"/>
    <property type="evidence" value="ECO:0007669"/>
    <property type="project" value="TreeGrafter"/>
</dbReference>
<gene>
    <name evidence="5" type="ORF">E9531_12995</name>
</gene>
<dbReference type="OrthoDB" id="6759120at2"/>
<dbReference type="Proteomes" id="UP000308917">
    <property type="component" value="Unassembled WGS sequence"/>
</dbReference>
<dbReference type="Pfam" id="PF03573">
    <property type="entry name" value="OprD"/>
    <property type="match status" value="1"/>
</dbReference>